<dbReference type="Proteomes" id="UP001147782">
    <property type="component" value="Unassembled WGS sequence"/>
</dbReference>
<sequence length="60" mass="6741">MAELSQRLHVQGEYNAAQSHLEKAASGLKNALGPTHADPLDALYWLGRNEYELYHYKAAE</sequence>
<gene>
    <name evidence="1" type="ORF">N7496_010326</name>
</gene>
<dbReference type="Gene3D" id="1.25.40.10">
    <property type="entry name" value="Tetratricopeptide repeat domain"/>
    <property type="match status" value="1"/>
</dbReference>
<keyword evidence="2" id="KW-1185">Reference proteome</keyword>
<protein>
    <submittedName>
        <fullName evidence="1">Uncharacterized protein</fullName>
    </submittedName>
</protein>
<organism evidence="1 2">
    <name type="scientific">Penicillium cataractarum</name>
    <dbReference type="NCBI Taxonomy" id="2100454"/>
    <lineage>
        <taxon>Eukaryota</taxon>
        <taxon>Fungi</taxon>
        <taxon>Dikarya</taxon>
        <taxon>Ascomycota</taxon>
        <taxon>Pezizomycotina</taxon>
        <taxon>Eurotiomycetes</taxon>
        <taxon>Eurotiomycetidae</taxon>
        <taxon>Eurotiales</taxon>
        <taxon>Aspergillaceae</taxon>
        <taxon>Penicillium</taxon>
    </lineage>
</organism>
<dbReference type="InterPro" id="IPR011990">
    <property type="entry name" value="TPR-like_helical_dom_sf"/>
</dbReference>
<dbReference type="EMBL" id="JAPZBS010000008">
    <property type="protein sequence ID" value="KAJ5364613.1"/>
    <property type="molecule type" value="Genomic_DNA"/>
</dbReference>
<comment type="caution">
    <text evidence="1">The sequence shown here is derived from an EMBL/GenBank/DDBJ whole genome shotgun (WGS) entry which is preliminary data.</text>
</comment>
<dbReference type="GeneID" id="81442418"/>
<reference evidence="1" key="2">
    <citation type="journal article" date="2023" name="IMA Fungus">
        <title>Comparative genomic study of the Penicillium genus elucidates a diverse pangenome and 15 lateral gene transfer events.</title>
        <authorList>
            <person name="Petersen C."/>
            <person name="Sorensen T."/>
            <person name="Nielsen M.R."/>
            <person name="Sondergaard T.E."/>
            <person name="Sorensen J.L."/>
            <person name="Fitzpatrick D.A."/>
            <person name="Frisvad J.C."/>
            <person name="Nielsen K.L."/>
        </authorList>
    </citation>
    <scope>NUCLEOTIDE SEQUENCE</scope>
    <source>
        <strain evidence="1">IBT 29864</strain>
    </source>
</reference>
<accession>A0A9W9V0R8</accession>
<dbReference type="OrthoDB" id="4358462at2759"/>
<evidence type="ECO:0000313" key="2">
    <source>
        <dbReference type="Proteomes" id="UP001147782"/>
    </source>
</evidence>
<dbReference type="RefSeq" id="XP_056552239.1">
    <property type="nucleotide sequence ID" value="XM_056703239.1"/>
</dbReference>
<dbReference type="AlphaFoldDB" id="A0A9W9V0R8"/>
<reference evidence="1" key="1">
    <citation type="submission" date="2022-11" db="EMBL/GenBank/DDBJ databases">
        <authorList>
            <person name="Petersen C."/>
        </authorList>
    </citation>
    <scope>NUCLEOTIDE SEQUENCE</scope>
    <source>
        <strain evidence="1">IBT 29864</strain>
    </source>
</reference>
<proteinExistence type="predicted"/>
<name>A0A9W9V0R8_9EURO</name>
<evidence type="ECO:0000313" key="1">
    <source>
        <dbReference type="EMBL" id="KAJ5364613.1"/>
    </source>
</evidence>